<protein>
    <submittedName>
        <fullName evidence="2">Uncharacterized protein</fullName>
    </submittedName>
</protein>
<gene>
    <name evidence="2" type="ORF">BD324DRAFT_38072</name>
</gene>
<accession>A0A1Y1UUF5</accession>
<dbReference type="AlphaFoldDB" id="A0A1Y1UUF5"/>
<name>A0A1Y1UUF5_9TREE</name>
<dbReference type="Proteomes" id="UP000193218">
    <property type="component" value="Unassembled WGS sequence"/>
</dbReference>
<proteinExistence type="predicted"/>
<dbReference type="OrthoDB" id="2538345at2759"/>
<sequence>MKREGEDAGKGEGRRRKRRRRKEKKRLKKEKKKGTVALTAQWGKYGIISDADIGNKDSEFRAWLVEERKINPETLSKDRTRKEFAVFVEDYNTATLPHEKFYDMRKYDIRMNMIRSGQVIAAEDDKYDPLADVKAHNSTIKSQSAKKESVLSRAELEELRRIEAERVEIAKRRQLGLDVPRHLGVRTEQVTEFTFE</sequence>
<evidence type="ECO:0000313" key="2">
    <source>
        <dbReference type="EMBL" id="ORX41096.1"/>
    </source>
</evidence>
<evidence type="ECO:0000313" key="3">
    <source>
        <dbReference type="Proteomes" id="UP000193218"/>
    </source>
</evidence>
<comment type="caution">
    <text evidence="2">The sequence shown here is derived from an EMBL/GenBank/DDBJ whole genome shotgun (WGS) entry which is preliminary data.</text>
</comment>
<dbReference type="InParanoid" id="A0A1Y1UUF5"/>
<keyword evidence="3" id="KW-1185">Reference proteome</keyword>
<feature type="compositionally biased region" description="Basic and acidic residues" evidence="1">
    <location>
        <begin position="1"/>
        <end position="12"/>
    </location>
</feature>
<feature type="region of interest" description="Disordered" evidence="1">
    <location>
        <begin position="1"/>
        <end position="34"/>
    </location>
</feature>
<dbReference type="RefSeq" id="XP_021874775.1">
    <property type="nucleotide sequence ID" value="XM_022012632.1"/>
</dbReference>
<evidence type="ECO:0000256" key="1">
    <source>
        <dbReference type="SAM" id="MobiDB-lite"/>
    </source>
</evidence>
<dbReference type="PANTHER" id="PTHR34689:SF1">
    <property type="entry name" value="NUCLEIC ACID-BINDING PROTEIN"/>
    <property type="match status" value="1"/>
</dbReference>
<reference evidence="2 3" key="1">
    <citation type="submission" date="2017-03" db="EMBL/GenBank/DDBJ databases">
        <title>Widespread Adenine N6-methylation of Active Genes in Fungi.</title>
        <authorList>
            <consortium name="DOE Joint Genome Institute"/>
            <person name="Mondo S.J."/>
            <person name="Dannebaum R.O."/>
            <person name="Kuo R.C."/>
            <person name="Louie K.B."/>
            <person name="Bewick A.J."/>
            <person name="Labutti K."/>
            <person name="Haridas S."/>
            <person name="Kuo A."/>
            <person name="Salamov A."/>
            <person name="Ahrendt S.R."/>
            <person name="Lau R."/>
            <person name="Bowen B.P."/>
            <person name="Lipzen A."/>
            <person name="Sullivan W."/>
            <person name="Andreopoulos W.B."/>
            <person name="Clum A."/>
            <person name="Lindquist E."/>
            <person name="Daum C."/>
            <person name="Northen T.R."/>
            <person name="Ramamoorthy G."/>
            <person name="Schmitz R.J."/>
            <person name="Gryganskyi A."/>
            <person name="Culley D."/>
            <person name="Magnuson J."/>
            <person name="James T.Y."/>
            <person name="O'Malley M.A."/>
            <person name="Stajich J.E."/>
            <person name="Spatafora J.W."/>
            <person name="Visel A."/>
            <person name="Grigoriev I.V."/>
        </authorList>
    </citation>
    <scope>NUCLEOTIDE SEQUENCE [LARGE SCALE GENOMIC DNA]</scope>
    <source>
        <strain evidence="2 3">NRRL Y-17943</strain>
    </source>
</reference>
<dbReference type="GeneID" id="33554440"/>
<dbReference type="EMBL" id="NBSH01000001">
    <property type="protein sequence ID" value="ORX41096.1"/>
    <property type="molecule type" value="Genomic_DNA"/>
</dbReference>
<dbReference type="PANTHER" id="PTHR34689">
    <property type="entry name" value="NUCLEIC ACID-BINDING PROTEIN"/>
    <property type="match status" value="1"/>
</dbReference>
<dbReference type="STRING" id="4999.A0A1Y1UUF5"/>
<feature type="compositionally biased region" description="Basic residues" evidence="1">
    <location>
        <begin position="13"/>
        <end position="34"/>
    </location>
</feature>
<organism evidence="2 3">
    <name type="scientific">Kockovaella imperatae</name>
    <dbReference type="NCBI Taxonomy" id="4999"/>
    <lineage>
        <taxon>Eukaryota</taxon>
        <taxon>Fungi</taxon>
        <taxon>Dikarya</taxon>
        <taxon>Basidiomycota</taxon>
        <taxon>Agaricomycotina</taxon>
        <taxon>Tremellomycetes</taxon>
        <taxon>Tremellales</taxon>
        <taxon>Cuniculitremaceae</taxon>
        <taxon>Kockovaella</taxon>
    </lineage>
</organism>